<dbReference type="EMBL" id="CP093246">
    <property type="protein sequence ID" value="UNH32410.1"/>
    <property type="molecule type" value="Genomic_DNA"/>
</dbReference>
<evidence type="ECO:0000313" key="5">
    <source>
        <dbReference type="Proteomes" id="UP000829116"/>
    </source>
</evidence>
<dbReference type="RefSeq" id="WP_175403197.1">
    <property type="nucleotide sequence ID" value="NZ_CAWQWL010000002.1"/>
</dbReference>
<evidence type="ECO:0000256" key="1">
    <source>
        <dbReference type="SAM" id="Coils"/>
    </source>
</evidence>
<evidence type="ECO:0000256" key="2">
    <source>
        <dbReference type="SAM" id="MobiDB-lite"/>
    </source>
</evidence>
<organism evidence="4 5">
    <name type="scientific">Moellerella wisconsensis</name>
    <dbReference type="NCBI Taxonomy" id="158849"/>
    <lineage>
        <taxon>Bacteria</taxon>
        <taxon>Pseudomonadati</taxon>
        <taxon>Pseudomonadota</taxon>
        <taxon>Gammaproteobacteria</taxon>
        <taxon>Enterobacterales</taxon>
        <taxon>Morganellaceae</taxon>
        <taxon>Moellerella</taxon>
    </lineage>
</organism>
<geneLocation type="plasmid" evidence="4 5">
    <name>pW51-a</name>
</geneLocation>
<evidence type="ECO:0000256" key="3">
    <source>
        <dbReference type="SAM" id="SignalP"/>
    </source>
</evidence>
<sequence length="432" mass="47853">MVIQQKVATFRKSLIALAVLGSMAFSVSAAPQPVTDLPSRPVSAFQDSELPSRPADVTDNEKADIDSLIRVAREQQKEEEANAKLARENNREMLRKMPESRTDNEMISDAVTGAIAEADVADGKQNKMAGDFYYVLVSASLSDKEIKDMMADYNGRRDVSLVIRGVTDKAKLMDELTRWQQLVLDSGAEVTVNLDPIIFKDNAVTAVPTIIHEKDGEFVASVSGISNIDFLKDKTGKLGTAGPTKEVVERSLLDMIEEGVKNLDFDQMKKDALNNYWPRQRQGFEAFPTVLKRATHTIDPTVIIPQDIVTPEGVVVAKKGKVNPLDVIPFGQKLIVFDASVPWQRAIARQEYESTEPGINPILITTNVYGDGWDTFKDAAQHYGEKARLYMIQPGMSERFGIEAVPSIVTADKKVFIINEYPEANYAQKVAK</sequence>
<reference evidence="4" key="1">
    <citation type="submission" date="2022-03" db="EMBL/GenBank/DDBJ databases">
        <title>ESBL-producing Moellerella wisconsensis and Escherichia marmotae isolated from wild game meat.</title>
        <authorList>
            <person name="Biggel M."/>
        </authorList>
    </citation>
    <scope>NUCLEOTIDE SEQUENCE</scope>
    <source>
        <strain evidence="4">W51</strain>
        <plasmid evidence="4">pW51-a</plasmid>
    </source>
</reference>
<dbReference type="Pfam" id="PF09673">
    <property type="entry name" value="TrbC_Ftype"/>
    <property type="match status" value="1"/>
</dbReference>
<keyword evidence="1" id="KW-0175">Coiled coil</keyword>
<proteinExistence type="predicted"/>
<accession>A0A9Q8Q4P9</accession>
<feature type="chain" id="PRO_5040371381" evidence="3">
    <location>
        <begin position="30"/>
        <end position="432"/>
    </location>
</feature>
<name>A0A9Q8Q4P9_9GAMM</name>
<dbReference type="Proteomes" id="UP000829116">
    <property type="component" value="Plasmid pW51-a"/>
</dbReference>
<dbReference type="AlphaFoldDB" id="A0A9Q8Q4P9"/>
<protein>
    <submittedName>
        <fullName evidence="4">Conjugal transfer protein</fullName>
    </submittedName>
</protein>
<keyword evidence="4" id="KW-0614">Plasmid</keyword>
<keyword evidence="3" id="KW-0732">Signal</keyword>
<feature type="coiled-coil region" evidence="1">
    <location>
        <begin position="69"/>
        <end position="96"/>
    </location>
</feature>
<gene>
    <name evidence="4" type="ORF">MNY72_16910</name>
</gene>
<evidence type="ECO:0000313" key="4">
    <source>
        <dbReference type="EMBL" id="UNH32410.1"/>
    </source>
</evidence>
<feature type="region of interest" description="Disordered" evidence="2">
    <location>
        <begin position="31"/>
        <end position="58"/>
    </location>
</feature>
<dbReference type="InterPro" id="IPR019106">
    <property type="entry name" value="T4SS_TrbC"/>
</dbReference>
<feature type="signal peptide" evidence="3">
    <location>
        <begin position="1"/>
        <end position="29"/>
    </location>
</feature>